<dbReference type="GO" id="GO:0008270">
    <property type="term" value="F:zinc ion binding"/>
    <property type="evidence" value="ECO:0007669"/>
    <property type="project" value="UniProtKB-KW"/>
</dbReference>
<feature type="compositionally biased region" description="Basic and acidic residues" evidence="4">
    <location>
        <begin position="13"/>
        <end position="22"/>
    </location>
</feature>
<proteinExistence type="predicted"/>
<evidence type="ECO:0000313" key="7">
    <source>
        <dbReference type="Proteomes" id="UP000639772"/>
    </source>
</evidence>
<feature type="domain" description="RanBP2-type" evidence="5">
    <location>
        <begin position="240"/>
        <end position="266"/>
    </location>
</feature>
<dbReference type="PANTHER" id="PTHR12999:SF24">
    <property type="entry name" value="RANBP2-TYPE DOMAIN-CONTAINING PROTEIN"/>
    <property type="match status" value="1"/>
</dbReference>
<dbReference type="PANTHER" id="PTHR12999">
    <property type="entry name" value="ZINC FINGER RAN-BINDING DOMAIN-CONTAINING PROTEIN 2 ZRANB2-RELATED"/>
    <property type="match status" value="1"/>
</dbReference>
<dbReference type="Pfam" id="PF00641">
    <property type="entry name" value="Zn_ribbon_RanBP"/>
    <property type="match status" value="3"/>
</dbReference>
<evidence type="ECO:0000259" key="5">
    <source>
        <dbReference type="SMART" id="SM00547"/>
    </source>
</evidence>
<feature type="region of interest" description="Disordered" evidence="4">
    <location>
        <begin position="1"/>
        <end position="22"/>
    </location>
</feature>
<feature type="domain" description="RanBP2-type" evidence="5">
    <location>
        <begin position="192"/>
        <end position="218"/>
    </location>
</feature>
<keyword evidence="2" id="KW-0863">Zinc-finger</keyword>
<feature type="region of interest" description="Disordered" evidence="4">
    <location>
        <begin position="217"/>
        <end position="243"/>
    </location>
</feature>
<dbReference type="Gene3D" id="4.10.1060.10">
    <property type="entry name" value="Zinc finger, RanBP2-type"/>
    <property type="match status" value="3"/>
</dbReference>
<keyword evidence="1" id="KW-0479">Metal-binding</keyword>
<name>A0A835UV46_VANPL</name>
<evidence type="ECO:0000256" key="4">
    <source>
        <dbReference type="SAM" id="MobiDB-lite"/>
    </source>
</evidence>
<evidence type="ECO:0000313" key="6">
    <source>
        <dbReference type="EMBL" id="KAG0475088.1"/>
    </source>
</evidence>
<keyword evidence="3" id="KW-0862">Zinc</keyword>
<dbReference type="SUPFAM" id="SSF90209">
    <property type="entry name" value="Ran binding protein zinc finger-like"/>
    <property type="match status" value="3"/>
</dbReference>
<organism evidence="6 7">
    <name type="scientific">Vanilla planifolia</name>
    <name type="common">Vanilla</name>
    <dbReference type="NCBI Taxonomy" id="51239"/>
    <lineage>
        <taxon>Eukaryota</taxon>
        <taxon>Viridiplantae</taxon>
        <taxon>Streptophyta</taxon>
        <taxon>Embryophyta</taxon>
        <taxon>Tracheophyta</taxon>
        <taxon>Spermatophyta</taxon>
        <taxon>Magnoliopsida</taxon>
        <taxon>Liliopsida</taxon>
        <taxon>Asparagales</taxon>
        <taxon>Orchidaceae</taxon>
        <taxon>Vanilloideae</taxon>
        <taxon>Vanilleae</taxon>
        <taxon>Vanilla</taxon>
    </lineage>
</organism>
<evidence type="ECO:0000256" key="3">
    <source>
        <dbReference type="ARBA" id="ARBA00022833"/>
    </source>
</evidence>
<gene>
    <name evidence="6" type="ORF">HPP92_014774</name>
</gene>
<dbReference type="AlphaFoldDB" id="A0A835UV46"/>
<dbReference type="Proteomes" id="UP000639772">
    <property type="component" value="Chromosome 7"/>
</dbReference>
<protein>
    <recommendedName>
        <fullName evidence="5">RanBP2-type domain-containing protein</fullName>
    </recommendedName>
</protein>
<accession>A0A835UV46</accession>
<dbReference type="EMBL" id="JADCNM010000007">
    <property type="protein sequence ID" value="KAG0475088.1"/>
    <property type="molecule type" value="Genomic_DNA"/>
</dbReference>
<reference evidence="6 7" key="1">
    <citation type="journal article" date="2020" name="Nat. Food">
        <title>A phased Vanilla planifolia genome enables genetic improvement of flavour and production.</title>
        <authorList>
            <person name="Hasing T."/>
            <person name="Tang H."/>
            <person name="Brym M."/>
            <person name="Khazi F."/>
            <person name="Huang T."/>
            <person name="Chambers A.H."/>
        </authorList>
    </citation>
    <scope>NUCLEOTIDE SEQUENCE [LARGE SCALE GENOMIC DNA]</scope>
    <source>
        <tissue evidence="6">Leaf</tissue>
    </source>
</reference>
<dbReference type="OrthoDB" id="1878647at2759"/>
<dbReference type="InterPro" id="IPR001876">
    <property type="entry name" value="Znf_RanBP2"/>
</dbReference>
<dbReference type="SMART" id="SM00547">
    <property type="entry name" value="ZnF_RBZ"/>
    <property type="match status" value="3"/>
</dbReference>
<feature type="region of interest" description="Disordered" evidence="4">
    <location>
        <begin position="260"/>
        <end position="284"/>
    </location>
</feature>
<dbReference type="InterPro" id="IPR036443">
    <property type="entry name" value="Znf_RanBP2_sf"/>
</dbReference>
<feature type="domain" description="RanBP2-type" evidence="5">
    <location>
        <begin position="22"/>
        <end position="48"/>
    </location>
</feature>
<sequence length="284" mass="30839">MVDNRNSFAGKRARTDGGRREDDWTCPTCGNVNFSFRTTCNMHNCSQPRPVDHNGKSAPKSMQTPPPFTAAGGYMGSAAPSSIYGGAPYGSSFYNGSPLPPYDLRAGGSGYSYGYSGRLSVGSLYGPLHMSGPPAYSGGSMLGPGGIYGMPPLMDRYGMGLPMGHGGMGIPRPGIFPDDDFQKKHEDARRDNDWICPNCGNRNFAFRTVCNMKKCNMPKPGNQVPKSDNSKGSKPKMPEGSWKCDKCNNINYPFRTKCNRQNCGAERPPESNEPRGLTSEEDEQ</sequence>
<comment type="caution">
    <text evidence="6">The sequence shown here is derived from an EMBL/GenBank/DDBJ whole genome shotgun (WGS) entry which is preliminary data.</text>
</comment>
<evidence type="ECO:0000256" key="2">
    <source>
        <dbReference type="ARBA" id="ARBA00022771"/>
    </source>
</evidence>
<evidence type="ECO:0000256" key="1">
    <source>
        <dbReference type="ARBA" id="ARBA00022723"/>
    </source>
</evidence>